<comment type="similarity">
    <text evidence="5">Belongs to the HrcA family.</text>
</comment>
<dbReference type="Proteomes" id="UP001162891">
    <property type="component" value="Chromosome"/>
</dbReference>
<dbReference type="Pfam" id="PF01628">
    <property type="entry name" value="HrcA"/>
    <property type="match status" value="1"/>
</dbReference>
<dbReference type="HAMAP" id="MF_00081">
    <property type="entry name" value="HrcA"/>
    <property type="match status" value="1"/>
</dbReference>
<proteinExistence type="inferred from homology"/>
<dbReference type="SUPFAM" id="SSF46785">
    <property type="entry name" value="Winged helix' DNA-binding domain"/>
    <property type="match status" value="1"/>
</dbReference>
<dbReference type="NCBIfam" id="TIGR00331">
    <property type="entry name" value="hrcA"/>
    <property type="match status" value="1"/>
</dbReference>
<dbReference type="RefSeq" id="WP_248361533.1">
    <property type="nucleotide sequence ID" value="NZ_AP025591.1"/>
</dbReference>
<evidence type="ECO:0000256" key="2">
    <source>
        <dbReference type="ARBA" id="ARBA00023015"/>
    </source>
</evidence>
<evidence type="ECO:0000256" key="1">
    <source>
        <dbReference type="ARBA" id="ARBA00022491"/>
    </source>
</evidence>
<dbReference type="PANTHER" id="PTHR34824:SF1">
    <property type="entry name" value="HEAT-INDUCIBLE TRANSCRIPTION REPRESSOR HRCA"/>
    <property type="match status" value="1"/>
</dbReference>
<dbReference type="Gene3D" id="3.30.390.60">
    <property type="entry name" value="Heat-inducible transcription repressor hrca homolog, domain 3"/>
    <property type="match status" value="1"/>
</dbReference>
<dbReference type="Pfam" id="PF03444">
    <property type="entry name" value="WHD_HrcA"/>
    <property type="match status" value="1"/>
</dbReference>
<reference evidence="9" key="1">
    <citation type="journal article" date="2022" name="Int. J. Syst. Evol. Microbiol.">
        <title>Anaeromyxobacter oryzae sp. nov., Anaeromyxobacter diazotrophicus sp. nov. and Anaeromyxobacter paludicola sp. nov., isolated from paddy soils.</title>
        <authorList>
            <person name="Itoh H."/>
            <person name="Xu Z."/>
            <person name="Mise K."/>
            <person name="Masuda Y."/>
            <person name="Ushijima N."/>
            <person name="Hayakawa C."/>
            <person name="Shiratori Y."/>
            <person name="Senoo K."/>
        </authorList>
    </citation>
    <scope>NUCLEOTIDE SEQUENCE [LARGE SCALE GENOMIC DNA]</scope>
    <source>
        <strain evidence="9">Red232</strain>
    </source>
</reference>
<keyword evidence="4 5" id="KW-0804">Transcription</keyword>
<dbReference type="InterPro" id="IPR029016">
    <property type="entry name" value="GAF-like_dom_sf"/>
</dbReference>
<evidence type="ECO:0000259" key="6">
    <source>
        <dbReference type="Pfam" id="PF01628"/>
    </source>
</evidence>
<dbReference type="InterPro" id="IPR023120">
    <property type="entry name" value="WHTH_transcript_rep_HrcA_IDD"/>
</dbReference>
<dbReference type="Gene3D" id="3.30.450.40">
    <property type="match status" value="1"/>
</dbReference>
<dbReference type="EMBL" id="AP025591">
    <property type="protein sequence ID" value="BDG03482.1"/>
    <property type="molecule type" value="Genomic_DNA"/>
</dbReference>
<evidence type="ECO:0000256" key="3">
    <source>
        <dbReference type="ARBA" id="ARBA00023016"/>
    </source>
</evidence>
<evidence type="ECO:0000313" key="8">
    <source>
        <dbReference type="EMBL" id="BDG03482.1"/>
    </source>
</evidence>
<feature type="domain" description="Heat-inducible transcription repressor HrcA C-terminal" evidence="6">
    <location>
        <begin position="110"/>
        <end position="335"/>
    </location>
</feature>
<feature type="domain" description="Winged helix-turn-helix transcription repressor HrcA DNA-binding" evidence="7">
    <location>
        <begin position="8"/>
        <end position="78"/>
    </location>
</feature>
<comment type="function">
    <text evidence="5">Negative regulator of class I heat shock genes (grpE-dnaK-dnaJ and groELS operons). Prevents heat-shock induction of these operons.</text>
</comment>
<dbReference type="SUPFAM" id="SSF55781">
    <property type="entry name" value="GAF domain-like"/>
    <property type="match status" value="1"/>
</dbReference>
<evidence type="ECO:0000256" key="5">
    <source>
        <dbReference type="HAMAP-Rule" id="MF_00081"/>
    </source>
</evidence>
<protein>
    <recommendedName>
        <fullName evidence="5">Heat-inducible transcription repressor HrcA</fullName>
    </recommendedName>
</protein>
<dbReference type="PANTHER" id="PTHR34824">
    <property type="entry name" value="HEAT-INDUCIBLE TRANSCRIPTION REPRESSOR HRCA"/>
    <property type="match status" value="1"/>
</dbReference>
<dbReference type="InterPro" id="IPR005104">
    <property type="entry name" value="WHTH_HrcA_DNA-bd"/>
</dbReference>
<organism evidence="8 9">
    <name type="scientific">Anaeromyxobacter oryzae</name>
    <dbReference type="NCBI Taxonomy" id="2918170"/>
    <lineage>
        <taxon>Bacteria</taxon>
        <taxon>Pseudomonadati</taxon>
        <taxon>Myxococcota</taxon>
        <taxon>Myxococcia</taxon>
        <taxon>Myxococcales</taxon>
        <taxon>Cystobacterineae</taxon>
        <taxon>Anaeromyxobacteraceae</taxon>
        <taxon>Anaeromyxobacter</taxon>
    </lineage>
</organism>
<keyword evidence="9" id="KW-1185">Reference proteome</keyword>
<keyword evidence="2 5" id="KW-0805">Transcription regulation</keyword>
<evidence type="ECO:0000259" key="7">
    <source>
        <dbReference type="Pfam" id="PF03444"/>
    </source>
</evidence>
<dbReference type="InterPro" id="IPR036388">
    <property type="entry name" value="WH-like_DNA-bd_sf"/>
</dbReference>
<dbReference type="PIRSF" id="PIRSF005485">
    <property type="entry name" value="HrcA"/>
    <property type="match status" value="1"/>
</dbReference>
<evidence type="ECO:0000256" key="4">
    <source>
        <dbReference type="ARBA" id="ARBA00023163"/>
    </source>
</evidence>
<dbReference type="InterPro" id="IPR002571">
    <property type="entry name" value="HrcA"/>
</dbReference>
<dbReference type="InterPro" id="IPR036390">
    <property type="entry name" value="WH_DNA-bd_sf"/>
</dbReference>
<keyword evidence="1 5" id="KW-0678">Repressor</keyword>
<evidence type="ECO:0000313" key="9">
    <source>
        <dbReference type="Proteomes" id="UP001162891"/>
    </source>
</evidence>
<dbReference type="InterPro" id="IPR021153">
    <property type="entry name" value="HrcA_C"/>
</dbReference>
<accession>A0ABM7WVE5</accession>
<dbReference type="Gene3D" id="1.10.10.10">
    <property type="entry name" value="Winged helix-like DNA-binding domain superfamily/Winged helix DNA-binding domain"/>
    <property type="match status" value="1"/>
</dbReference>
<keyword evidence="3 5" id="KW-0346">Stress response</keyword>
<name>A0ABM7WVE5_9BACT</name>
<sequence length="356" mass="38734">MPLPSGELDRREREILRALVQDYIHTGEPVASQPLLARHELDCSPATIRSVMSDLEALGFLEKPHASSGRIPTSKGYRLYVDALLKVRPPSLADRDRIERLAQGSSDVASLLEGTADLLHSLSHHAGVVTTPRPKADPVRQLEFVRLRENRVLAVFVSEAGIVTNKLVQLEFPMEVSELERAANYLTEKLVRAAAAEQDLSQLRDGILAEMRADQSALQDLLQKALALAEQTFSAAPTAGKVLVDGEDSFLDAPEFANVQKARALLRAFAEKDRILRVLDRVLTAQEVQIFIGAESEFAAVPDVSMVAAPYGLGDHVLGTLAVVGPTRMNYARVIPLVDLTARQLSRALSALSDGG</sequence>
<gene>
    <name evidence="5 8" type="primary">hrcA</name>
    <name evidence="8" type="ORF">AMOR_24780</name>
</gene>